<keyword evidence="3" id="KW-1185">Reference proteome</keyword>
<proteinExistence type="predicted"/>
<dbReference type="Proteomes" id="UP000584374">
    <property type="component" value="Unassembled WGS sequence"/>
</dbReference>
<evidence type="ECO:0008006" key="4">
    <source>
        <dbReference type="Google" id="ProtNLM"/>
    </source>
</evidence>
<name>A0A840QKZ8_9PSEU</name>
<gene>
    <name evidence="2" type="ORF">BJ970_007594</name>
</gene>
<organism evidence="2 3">
    <name type="scientific">Saccharopolyspora phatthalungensis</name>
    <dbReference type="NCBI Taxonomy" id="664693"/>
    <lineage>
        <taxon>Bacteria</taxon>
        <taxon>Bacillati</taxon>
        <taxon>Actinomycetota</taxon>
        <taxon>Actinomycetes</taxon>
        <taxon>Pseudonocardiales</taxon>
        <taxon>Pseudonocardiaceae</taxon>
        <taxon>Saccharopolyspora</taxon>
    </lineage>
</organism>
<reference evidence="2 3" key="1">
    <citation type="submission" date="2020-08" db="EMBL/GenBank/DDBJ databases">
        <title>Sequencing the genomes of 1000 actinobacteria strains.</title>
        <authorList>
            <person name="Klenk H.-P."/>
        </authorList>
    </citation>
    <scope>NUCLEOTIDE SEQUENCE [LARGE SCALE GENOMIC DNA]</scope>
    <source>
        <strain evidence="2 3">DSM 45584</strain>
    </source>
</reference>
<sequence length="246" mass="26397">MSAVGDLDQTLAQVVDRITAALGLLTTAQDACDEAGEVLGFALEGTASPEALEVLAIVEPTSDELIHAYQSGSRVIELITTYRRGLEVQSAVDSTPPSAAHPSTAGRIPTDAAHDRDWANQVRKRLPKWMDGHQTTGFGYDCDGTEHRITSGYDLSLSEPARLALHNSETFPTDDRGAPTVTLHVEVKYAQMMRRAGQTYGVVIINKLMCDGCRDAVPEILPQGSVLAVWEPGAAQPHILKGAARP</sequence>
<dbReference type="Pfam" id="PF14428">
    <property type="entry name" value="DddA-like"/>
    <property type="match status" value="1"/>
</dbReference>
<feature type="region of interest" description="Disordered" evidence="1">
    <location>
        <begin position="92"/>
        <end position="111"/>
    </location>
</feature>
<accession>A0A840QKZ8</accession>
<evidence type="ECO:0000256" key="1">
    <source>
        <dbReference type="SAM" id="MobiDB-lite"/>
    </source>
</evidence>
<evidence type="ECO:0000313" key="3">
    <source>
        <dbReference type="Proteomes" id="UP000584374"/>
    </source>
</evidence>
<comment type="caution">
    <text evidence="2">The sequence shown here is derived from an EMBL/GenBank/DDBJ whole genome shotgun (WGS) entry which is preliminary data.</text>
</comment>
<dbReference type="EMBL" id="JACHIW010000004">
    <property type="protein sequence ID" value="MBB5159993.1"/>
    <property type="molecule type" value="Genomic_DNA"/>
</dbReference>
<evidence type="ECO:0000313" key="2">
    <source>
        <dbReference type="EMBL" id="MBB5159993.1"/>
    </source>
</evidence>
<dbReference type="InterPro" id="IPR032724">
    <property type="entry name" value="SCP1.201-like"/>
</dbReference>
<dbReference type="AlphaFoldDB" id="A0A840QKZ8"/>
<protein>
    <recommendedName>
        <fullName evidence="4">SCP1.201-like deaminase</fullName>
    </recommendedName>
</protein>
<dbReference type="RefSeq" id="WP_221468615.1">
    <property type="nucleotide sequence ID" value="NZ_JACHIW010000004.1"/>
</dbReference>